<evidence type="ECO:0000256" key="4">
    <source>
        <dbReference type="ARBA" id="ARBA00022473"/>
    </source>
</evidence>
<dbReference type="PANTHER" id="PTHR12955">
    <property type="entry name" value="SARCOMA ANTIGEN NY-SAR-95-RELATED"/>
    <property type="match status" value="1"/>
</dbReference>
<evidence type="ECO:0000256" key="5">
    <source>
        <dbReference type="ARBA" id="ARBA00022490"/>
    </source>
</evidence>
<gene>
    <name evidence="18" type="ORF">HZH66_006606</name>
</gene>
<comment type="subcellular location">
    <subcellularLocation>
        <location evidence="2">Cytoplasm</location>
        <location evidence="2">Perinuclear region</location>
    </subcellularLocation>
    <subcellularLocation>
        <location evidence="1">Nucleus</location>
    </subcellularLocation>
</comment>
<dbReference type="GO" id="GO:0051301">
    <property type="term" value="P:cell division"/>
    <property type="evidence" value="ECO:0007669"/>
    <property type="project" value="UniProtKB-KW"/>
</dbReference>
<evidence type="ECO:0000256" key="13">
    <source>
        <dbReference type="ARBA" id="ARBA00023306"/>
    </source>
</evidence>
<evidence type="ECO:0000256" key="8">
    <source>
        <dbReference type="ARBA" id="ARBA00022782"/>
    </source>
</evidence>
<protein>
    <recommendedName>
        <fullName evidence="3">Protein asunder</fullName>
    </recommendedName>
    <alternativeName>
        <fullName evidence="15">Cell cycle regulator Mat89Bb</fullName>
    </alternativeName>
    <alternativeName>
        <fullName evidence="14">Set apart in position or space protein</fullName>
    </alternativeName>
</protein>
<keyword evidence="6" id="KW-0132">Cell division</keyword>
<evidence type="ECO:0000256" key="17">
    <source>
        <dbReference type="ARBA" id="ARBA00065185"/>
    </source>
</evidence>
<reference evidence="18" key="1">
    <citation type="journal article" date="2020" name="G3 (Bethesda)">
        <title>High-Quality Assemblies for Three Invasive Social Wasps from the &lt;i&gt;Vespula&lt;/i&gt; Genus.</title>
        <authorList>
            <person name="Harrop T.W.R."/>
            <person name="Guhlin J."/>
            <person name="McLaughlin G.M."/>
            <person name="Permina E."/>
            <person name="Stockwell P."/>
            <person name="Gilligan J."/>
            <person name="Le Lec M.F."/>
            <person name="Gruber M.A.M."/>
            <person name="Quinn O."/>
            <person name="Lovegrove M."/>
            <person name="Duncan E.J."/>
            <person name="Remnant E.J."/>
            <person name="Van Eeckhoven J."/>
            <person name="Graham B."/>
            <person name="Knapp R.A."/>
            <person name="Langford K.W."/>
            <person name="Kronenberg Z."/>
            <person name="Press M.O."/>
            <person name="Eacker S.M."/>
            <person name="Wilson-Rankin E.E."/>
            <person name="Purcell J."/>
            <person name="Lester P.J."/>
            <person name="Dearden P.K."/>
        </authorList>
    </citation>
    <scope>NUCLEOTIDE SEQUENCE</scope>
    <source>
        <strain evidence="18">Marl-1</strain>
    </source>
</reference>
<dbReference type="Pfam" id="PF10221">
    <property type="entry name" value="Mat89Bb"/>
    <property type="match status" value="3"/>
</dbReference>
<comment type="caution">
    <text evidence="18">The sequence shown here is derived from an EMBL/GenBank/DDBJ whole genome shotgun (WGS) entry which is preliminary data.</text>
</comment>
<dbReference type="GO" id="GO:0030154">
    <property type="term" value="P:cell differentiation"/>
    <property type="evidence" value="ECO:0007669"/>
    <property type="project" value="UniProtKB-KW"/>
</dbReference>
<keyword evidence="7" id="KW-0498">Mitosis</keyword>
<organism evidence="18 19">
    <name type="scientific">Vespula vulgaris</name>
    <name type="common">Yellow jacket</name>
    <name type="synonym">Wasp</name>
    <dbReference type="NCBI Taxonomy" id="7454"/>
    <lineage>
        <taxon>Eukaryota</taxon>
        <taxon>Metazoa</taxon>
        <taxon>Ecdysozoa</taxon>
        <taxon>Arthropoda</taxon>
        <taxon>Hexapoda</taxon>
        <taxon>Insecta</taxon>
        <taxon>Pterygota</taxon>
        <taxon>Neoptera</taxon>
        <taxon>Endopterygota</taxon>
        <taxon>Hymenoptera</taxon>
        <taxon>Apocrita</taxon>
        <taxon>Aculeata</taxon>
        <taxon>Vespoidea</taxon>
        <taxon>Vespidae</taxon>
        <taxon>Vespinae</taxon>
        <taxon>Vespula</taxon>
    </lineage>
</organism>
<evidence type="ECO:0000256" key="16">
    <source>
        <dbReference type="ARBA" id="ARBA00061603"/>
    </source>
</evidence>
<evidence type="ECO:0000313" key="18">
    <source>
        <dbReference type="EMBL" id="KAF7398709.1"/>
    </source>
</evidence>
<dbReference type="GO" id="GO:0048471">
    <property type="term" value="C:perinuclear region of cytoplasm"/>
    <property type="evidence" value="ECO:0007669"/>
    <property type="project" value="UniProtKB-SubCell"/>
</dbReference>
<keyword evidence="19" id="KW-1185">Reference proteome</keyword>
<evidence type="ECO:0000256" key="11">
    <source>
        <dbReference type="ARBA" id="ARBA00023242"/>
    </source>
</evidence>
<evidence type="ECO:0000313" key="19">
    <source>
        <dbReference type="Proteomes" id="UP000614350"/>
    </source>
</evidence>
<dbReference type="PANTHER" id="PTHR12955:SF1">
    <property type="entry name" value="INTEGRATOR COMPLEX SUBUNIT 13"/>
    <property type="match status" value="1"/>
</dbReference>
<dbReference type="InterPro" id="IPR019355">
    <property type="entry name" value="Cell_cycle_regulator_Mat89Bb"/>
</dbReference>
<dbReference type="GO" id="GO:0051321">
    <property type="term" value="P:meiotic cell cycle"/>
    <property type="evidence" value="ECO:0007669"/>
    <property type="project" value="UniProtKB-KW"/>
</dbReference>
<keyword evidence="8" id="KW-0221">Differentiation</keyword>
<dbReference type="GO" id="GO:0051642">
    <property type="term" value="P:centrosome localization"/>
    <property type="evidence" value="ECO:0007669"/>
    <property type="project" value="TreeGrafter"/>
</dbReference>
<dbReference type="GO" id="GO:0032039">
    <property type="term" value="C:integrator complex"/>
    <property type="evidence" value="ECO:0007669"/>
    <property type="project" value="TreeGrafter"/>
</dbReference>
<dbReference type="EMBL" id="JACSEA010000006">
    <property type="protein sequence ID" value="KAF7398709.1"/>
    <property type="molecule type" value="Genomic_DNA"/>
</dbReference>
<dbReference type="GO" id="GO:0007283">
    <property type="term" value="P:spermatogenesis"/>
    <property type="evidence" value="ECO:0007669"/>
    <property type="project" value="UniProtKB-KW"/>
</dbReference>
<comment type="similarity">
    <text evidence="16">Belongs to the Integrator subunit 13 family.</text>
</comment>
<evidence type="ECO:0000256" key="6">
    <source>
        <dbReference type="ARBA" id="ARBA00022618"/>
    </source>
</evidence>
<evidence type="ECO:0000256" key="2">
    <source>
        <dbReference type="ARBA" id="ARBA00004556"/>
    </source>
</evidence>
<dbReference type="AlphaFoldDB" id="A0A834K1L1"/>
<keyword evidence="4" id="KW-0217">Developmental protein</keyword>
<evidence type="ECO:0000256" key="14">
    <source>
        <dbReference type="ARBA" id="ARBA00030658"/>
    </source>
</evidence>
<evidence type="ECO:0000256" key="15">
    <source>
        <dbReference type="ARBA" id="ARBA00032585"/>
    </source>
</evidence>
<sequence length="610" mass="68393">MYPANHKTIFVLDHTPYFGISAESPLEFDFLKSRGQNLIPLAPVCKSLWTTSVEASLEYCRIVWDLFPTGKLIRYVVTDRAAYVLNSWSPLQQNLTHIMNGTAILGVPTKNPEQGEDYSVIHGLRVAIETLNECSEIQHEKRTSLNENINKLLNRGRVICITSARDNNFCHLVILNICPNNIESQVTSQGPREVSPLLTVEVHSIKAPALHSKLSHLILSHYDLASTTVTGIPMKEEQNASSSANYDVEIFHSSAAHTAILKGNPQDSALLKTFRRFEEGSEYETVTLKWCTPRVMLEMARKSGGKTISHLLAAHGGEIFIHTLSTARSVLEDPPSISEGCGGRVTDYRITDFGSLMRNNMLVPLKRSPNSIPEGPVERMRPRLERHTKYWPITISSTLMFNLKQLLDPLPEIMIKEEITVEEVVQCKQIIFSILQLEAKHETLSMPSIGGGRVGKGGARREEHYRLLWGELETFLKHHANNSSNHSEVLNCLLEVRSKDDKDKVELDQALRELDGFGKEDGIARASVIRATTDSPMSPPASTSISFGKQFHKGNHHAPKTLLDIWLQRSTPKEKKPEFHGRINCEGIIAKLYPNLKESGREPRETILEG</sequence>
<proteinExistence type="inferred from homology"/>
<evidence type="ECO:0000256" key="7">
    <source>
        <dbReference type="ARBA" id="ARBA00022776"/>
    </source>
</evidence>
<evidence type="ECO:0000256" key="9">
    <source>
        <dbReference type="ARBA" id="ARBA00022871"/>
    </source>
</evidence>
<accession>A0A834K1L1</accession>
<keyword evidence="13" id="KW-0131">Cell cycle</keyword>
<evidence type="ECO:0000256" key="1">
    <source>
        <dbReference type="ARBA" id="ARBA00004123"/>
    </source>
</evidence>
<dbReference type="GO" id="GO:0007346">
    <property type="term" value="P:regulation of mitotic cell cycle"/>
    <property type="evidence" value="ECO:0007669"/>
    <property type="project" value="TreeGrafter"/>
</dbReference>
<name>A0A834K1L1_VESVU</name>
<keyword evidence="5" id="KW-0963">Cytoplasm</keyword>
<evidence type="ECO:0000256" key="10">
    <source>
        <dbReference type="ARBA" id="ARBA00023054"/>
    </source>
</evidence>
<dbReference type="Proteomes" id="UP000614350">
    <property type="component" value="Unassembled WGS sequence"/>
</dbReference>
<comment type="subunit">
    <text evidence="17">Belongs to the multiprotein complex Integrator, at least composed of IntS1, IntS2, IntS3, IntS4, omd/IntS5, IntS6, defl/IntS7, IntS8, IntS9, IntS10, IntS11, IntS12, asun/IntS13, IntS14 and IntS15. The core complex associates with protein phosphatase 2A subunits mts/PP2A and Pp2A-29B, to form the Integrator-PP2A (INTAC) complex.</text>
</comment>
<evidence type="ECO:0000256" key="12">
    <source>
        <dbReference type="ARBA" id="ARBA00023254"/>
    </source>
</evidence>
<keyword evidence="9" id="KW-0744">Spermatogenesis</keyword>
<keyword evidence="12" id="KW-0469">Meiosis</keyword>
<keyword evidence="10" id="KW-0175">Coiled coil</keyword>
<keyword evidence="11" id="KW-0539">Nucleus</keyword>
<evidence type="ECO:0000256" key="3">
    <source>
        <dbReference type="ARBA" id="ARBA00020501"/>
    </source>
</evidence>